<keyword evidence="10" id="KW-0999">Mitochondrion inner membrane</keyword>
<keyword evidence="9 18" id="KW-0479">Metal-binding</keyword>
<evidence type="ECO:0000256" key="5">
    <source>
        <dbReference type="ARBA" id="ARBA00022448"/>
    </source>
</evidence>
<dbReference type="InterPro" id="IPR030689">
    <property type="entry name" value="Cytochrome_b"/>
</dbReference>
<evidence type="ECO:0000256" key="8">
    <source>
        <dbReference type="ARBA" id="ARBA00022692"/>
    </source>
</evidence>
<feature type="binding site" description="axial binding residue" evidence="18">
    <location>
        <position position="188"/>
    </location>
    <ligand>
        <name>heme b</name>
        <dbReference type="ChEBI" id="CHEBI:60344"/>
        <label>b562</label>
    </ligand>
    <ligandPart>
        <name>Fe</name>
        <dbReference type="ChEBI" id="CHEBI:18248"/>
    </ligandPart>
</feature>
<evidence type="ECO:0000256" key="2">
    <source>
        <dbReference type="ARBA" id="ARBA00004448"/>
    </source>
</evidence>
<keyword evidence="14" id="KW-0830">Ubiquinone</keyword>
<evidence type="ECO:0000256" key="9">
    <source>
        <dbReference type="ARBA" id="ARBA00022723"/>
    </source>
</evidence>
<dbReference type="PIRSF" id="PIRSF038885">
    <property type="entry name" value="COB"/>
    <property type="match status" value="1"/>
</dbReference>
<sequence length="385" mass="45624">MKMKMPFYNAYKNNIITNIINKSLISLPTPNNLSFMWNFGSIMGLFLLIQIISGLMLTMHYCPNENLAFYSIIHILKDIDKGWLLRNIHMNGASFYFLIMYMHIGRNIYYMCYSSNKTWNIGVTILILSMATAFMGYILPWGQMSFWGATVITNLLSAIPYMGTTIVEWIWGGFAINNATLNRFFTFHFIMPFIILFFVLMHLLFLHINGSNNPLGINDKNMKIPFHPYYSIKDLLGFMIILLIFFYFIYQNPYFFSDPDNFIEANSMNTPIHIKPEWYFLFAYSILRTISNKLGGVIALLMSLLILFIMPLMLNNQLKTNKFYFMNQMYFWFFINNFMLLTWLGIQPIEYPFKSLSYIFTMTYFSFYILNPILFKLWDKMIFNK</sequence>
<evidence type="ECO:0000256" key="17">
    <source>
        <dbReference type="PIRSR" id="PIRSR038885-1"/>
    </source>
</evidence>
<evidence type="ECO:0000256" key="10">
    <source>
        <dbReference type="ARBA" id="ARBA00022792"/>
    </source>
</evidence>
<keyword evidence="15 19" id="KW-0496">Mitochondrion</keyword>
<evidence type="ECO:0000256" key="4">
    <source>
        <dbReference type="ARBA" id="ARBA00013531"/>
    </source>
</evidence>
<protein>
    <recommendedName>
        <fullName evidence="4 19">Cytochrome b</fullName>
    </recommendedName>
</protein>
<comment type="function">
    <text evidence="1 19">Component of the ubiquinol-cytochrome c reductase complex (complex III or cytochrome b-c1 complex) that is part of the mitochondrial respiratory chain. The b-c1 complex mediates electron transfer from ubiquinol to cytochrome c. Contributes to the generation of a proton gradient across the mitochondrial membrane that is then used for ATP synthesis.</text>
</comment>
<dbReference type="InterPro" id="IPR005798">
    <property type="entry name" value="Cyt_b/b6_C"/>
</dbReference>
<feature type="transmembrane region" description="Helical" evidence="19">
    <location>
        <begin position="358"/>
        <end position="378"/>
    </location>
</feature>
<comment type="cofactor">
    <cofactor evidence="19">
        <name>heme b</name>
        <dbReference type="ChEBI" id="CHEBI:60344"/>
    </cofactor>
    <text evidence="19">Binds 2 heme groups non-covalently.</text>
</comment>
<dbReference type="InterPro" id="IPR048259">
    <property type="entry name" value="Cytochrome_b_N_euk/bac"/>
</dbReference>
<dbReference type="InterPro" id="IPR036150">
    <property type="entry name" value="Cyt_b/b6_C_sf"/>
</dbReference>
<dbReference type="SUPFAM" id="SSF81342">
    <property type="entry name" value="Transmembrane di-heme cytochromes"/>
    <property type="match status" value="1"/>
</dbReference>
<evidence type="ECO:0000256" key="1">
    <source>
        <dbReference type="ARBA" id="ARBA00002566"/>
    </source>
</evidence>
<dbReference type="SUPFAM" id="SSF81648">
    <property type="entry name" value="a domain/subunit of cytochrome bc1 complex (Ubiquinol-cytochrome c reductase)"/>
    <property type="match status" value="1"/>
</dbReference>
<dbReference type="InterPro" id="IPR027387">
    <property type="entry name" value="Cytb/b6-like_sf"/>
</dbReference>
<keyword evidence="7 19" id="KW-0679">Respiratory chain</keyword>
<dbReference type="InterPro" id="IPR048260">
    <property type="entry name" value="Cytochrome_b_C_euk/bac"/>
</dbReference>
<dbReference type="PANTHER" id="PTHR19271">
    <property type="entry name" value="CYTOCHROME B"/>
    <property type="match status" value="1"/>
</dbReference>
<evidence type="ECO:0000259" key="21">
    <source>
        <dbReference type="PROSITE" id="PS51003"/>
    </source>
</evidence>
<dbReference type="Gene3D" id="1.20.810.10">
    <property type="entry name" value="Cytochrome Bc1 Complex, Chain C"/>
    <property type="match status" value="1"/>
</dbReference>
<proteinExistence type="inferred from homology"/>
<feature type="transmembrane region" description="Helical" evidence="19">
    <location>
        <begin position="229"/>
        <end position="250"/>
    </location>
</feature>
<keyword evidence="5 19" id="KW-0813">Transport</keyword>
<evidence type="ECO:0000256" key="18">
    <source>
        <dbReference type="PIRSR" id="PIRSR038885-2"/>
    </source>
</evidence>
<dbReference type="GO" id="GO:0046872">
    <property type="term" value="F:metal ion binding"/>
    <property type="evidence" value="ECO:0007669"/>
    <property type="project" value="UniProtKB-UniRule"/>
</dbReference>
<keyword evidence="12 19" id="KW-1133">Transmembrane helix</keyword>
<feature type="domain" description="Cytochrome b/b6 N-terminal region profile" evidence="20">
    <location>
        <begin position="7"/>
        <end position="215"/>
    </location>
</feature>
<dbReference type="PROSITE" id="PS51002">
    <property type="entry name" value="CYTB_NTER"/>
    <property type="match status" value="1"/>
</dbReference>
<feature type="transmembrane region" description="Helical" evidence="19">
    <location>
        <begin position="294"/>
        <end position="314"/>
    </location>
</feature>
<feature type="transmembrane region" description="Helical" evidence="19">
    <location>
        <begin position="326"/>
        <end position="346"/>
    </location>
</feature>
<evidence type="ECO:0000256" key="11">
    <source>
        <dbReference type="ARBA" id="ARBA00022982"/>
    </source>
</evidence>
<evidence type="ECO:0000313" key="22">
    <source>
        <dbReference type="EMBL" id="QQD78167.1"/>
    </source>
</evidence>
<dbReference type="Pfam" id="PF00033">
    <property type="entry name" value="Cytochrome_B"/>
    <property type="match status" value="1"/>
</dbReference>
<gene>
    <name evidence="22" type="primary">cob</name>
</gene>
<evidence type="ECO:0000256" key="13">
    <source>
        <dbReference type="ARBA" id="ARBA00023004"/>
    </source>
</evidence>
<keyword evidence="6 18" id="KW-0349">Heme</keyword>
<feature type="binding site" description="axial binding residue" evidence="18">
    <location>
        <position position="103"/>
    </location>
    <ligand>
        <name>heme b</name>
        <dbReference type="ChEBI" id="CHEBI:60344"/>
        <label>b566</label>
    </ligand>
    <ligandPart>
        <name>Fe</name>
        <dbReference type="ChEBI" id="CHEBI:18248"/>
    </ligandPart>
</feature>
<evidence type="ECO:0000256" key="14">
    <source>
        <dbReference type="ARBA" id="ARBA00023075"/>
    </source>
</evidence>
<feature type="transmembrane region" description="Helical" evidence="19">
    <location>
        <begin position="83"/>
        <end position="104"/>
    </location>
</feature>
<geneLocation type="mitochondrion" evidence="22"/>
<dbReference type="CDD" id="cd00290">
    <property type="entry name" value="cytochrome_b_C"/>
    <property type="match status" value="1"/>
</dbReference>
<dbReference type="PANTHER" id="PTHR19271:SF16">
    <property type="entry name" value="CYTOCHROME B"/>
    <property type="match status" value="1"/>
</dbReference>
<comment type="similarity">
    <text evidence="19">Belongs to the cytochrome b family.</text>
</comment>
<dbReference type="GO" id="GO:0016491">
    <property type="term" value="F:oxidoreductase activity"/>
    <property type="evidence" value="ECO:0007669"/>
    <property type="project" value="UniProtKB-UniRule"/>
</dbReference>
<keyword evidence="16 19" id="KW-0472">Membrane</keyword>
<evidence type="ECO:0000256" key="3">
    <source>
        <dbReference type="ARBA" id="ARBA00011649"/>
    </source>
</evidence>
<dbReference type="EMBL" id="MT909816">
    <property type="protein sequence ID" value="QQD78167.1"/>
    <property type="molecule type" value="Genomic_DNA"/>
</dbReference>
<dbReference type="AlphaFoldDB" id="A0A7T5BMH9"/>
<keyword evidence="11 19" id="KW-0249">Electron transport</keyword>
<dbReference type="GO" id="GO:0045275">
    <property type="term" value="C:respiratory chain complex III"/>
    <property type="evidence" value="ECO:0007669"/>
    <property type="project" value="InterPro"/>
</dbReference>
<evidence type="ECO:0000256" key="6">
    <source>
        <dbReference type="ARBA" id="ARBA00022617"/>
    </source>
</evidence>
<evidence type="ECO:0000256" key="7">
    <source>
        <dbReference type="ARBA" id="ARBA00022660"/>
    </source>
</evidence>
<evidence type="ECO:0000259" key="20">
    <source>
        <dbReference type="PROSITE" id="PS51002"/>
    </source>
</evidence>
<keyword evidence="8 19" id="KW-0812">Transmembrane</keyword>
<comment type="subunit">
    <text evidence="3">The main subunits of complex b-c1 are: cytochrome b, cytochrome c1 and the Rieske protein.</text>
</comment>
<evidence type="ECO:0000256" key="19">
    <source>
        <dbReference type="RuleBase" id="RU362117"/>
    </source>
</evidence>
<dbReference type="GO" id="GO:0005743">
    <property type="term" value="C:mitochondrial inner membrane"/>
    <property type="evidence" value="ECO:0007669"/>
    <property type="project" value="UniProtKB-SubCell"/>
</dbReference>
<reference evidence="22" key="1">
    <citation type="submission" date="2020-08" db="EMBL/GenBank/DDBJ databases">
        <authorList>
            <person name="Lu H.H."/>
            <person name="He B."/>
            <person name="Huang D.Y."/>
        </authorList>
    </citation>
    <scope>NUCLEOTIDE SEQUENCE</scope>
</reference>
<comment type="cofactor">
    <cofactor evidence="18">
        <name>heme</name>
        <dbReference type="ChEBI" id="CHEBI:30413"/>
    </cofactor>
    <text evidence="18">Binds 2 heme groups non-covalently.</text>
</comment>
<feature type="transmembrane region" description="Helical" evidence="19">
    <location>
        <begin position="119"/>
        <end position="139"/>
    </location>
</feature>
<dbReference type="CDD" id="cd00284">
    <property type="entry name" value="Cytochrome_b_N"/>
    <property type="match status" value="1"/>
</dbReference>
<dbReference type="PROSITE" id="PS51003">
    <property type="entry name" value="CYTB_CTER"/>
    <property type="match status" value="1"/>
</dbReference>
<feature type="transmembrane region" description="Helical" evidence="19">
    <location>
        <begin position="184"/>
        <end position="208"/>
    </location>
</feature>
<feature type="transmembrane region" description="Helical" evidence="19">
    <location>
        <begin position="151"/>
        <end position="172"/>
    </location>
</feature>
<feature type="binding site" description="axial binding residue" evidence="18">
    <location>
        <position position="89"/>
    </location>
    <ligand>
        <name>heme b</name>
        <dbReference type="ChEBI" id="CHEBI:60344"/>
        <label>b562</label>
    </ligand>
    <ligandPart>
        <name>Fe</name>
        <dbReference type="ChEBI" id="CHEBI:18248"/>
    </ligandPart>
</feature>
<dbReference type="Pfam" id="PF00032">
    <property type="entry name" value="Cytochrom_B_C"/>
    <property type="match status" value="1"/>
</dbReference>
<reference evidence="22" key="2">
    <citation type="journal article" date="2021" name="Insects">
        <title>Comparative Mitogenomic Analysis of Two Cuckoo Bees (Apoidea: Anthophila: Megachilidae) with Phylogenetic Implications.</title>
        <authorList>
            <person name="Lu H."/>
            <person name="He B."/>
            <person name="Hao Y."/>
            <person name="Zhou Z."/>
            <person name="Su C."/>
            <person name="Huang D."/>
        </authorList>
    </citation>
    <scope>NUCLEOTIDE SEQUENCE</scope>
</reference>
<dbReference type="GO" id="GO:0006122">
    <property type="term" value="P:mitochondrial electron transport, ubiquinol to cytochrome c"/>
    <property type="evidence" value="ECO:0007669"/>
    <property type="project" value="TreeGrafter"/>
</dbReference>
<feature type="binding site" evidence="17">
    <location>
        <position position="207"/>
    </location>
    <ligand>
        <name>a ubiquinone</name>
        <dbReference type="ChEBI" id="CHEBI:16389"/>
    </ligand>
</feature>
<feature type="binding site" description="axial binding residue" evidence="18">
    <location>
        <position position="202"/>
    </location>
    <ligand>
        <name>heme b</name>
        <dbReference type="ChEBI" id="CHEBI:60344"/>
        <label>b566</label>
    </ligand>
    <ligandPart>
        <name>Fe</name>
        <dbReference type="ChEBI" id="CHEBI:18248"/>
    </ligandPart>
</feature>
<dbReference type="InterPro" id="IPR005797">
    <property type="entry name" value="Cyt_b/b6_N"/>
</dbReference>
<feature type="domain" description="Cytochrome b/b6 C-terminal region profile" evidence="21">
    <location>
        <begin position="216"/>
        <end position="385"/>
    </location>
</feature>
<feature type="transmembrane region" description="Helical" evidence="19">
    <location>
        <begin position="35"/>
        <end position="62"/>
    </location>
</feature>
<evidence type="ECO:0000256" key="15">
    <source>
        <dbReference type="ARBA" id="ARBA00023128"/>
    </source>
</evidence>
<evidence type="ECO:0000256" key="16">
    <source>
        <dbReference type="ARBA" id="ARBA00023136"/>
    </source>
</evidence>
<keyword evidence="13 18" id="KW-0408">Iron</keyword>
<comment type="subcellular location">
    <subcellularLocation>
        <location evidence="2">Mitochondrion inner membrane</location>
        <topology evidence="2">Multi-pass membrane protein</topology>
    </subcellularLocation>
</comment>
<name>A0A7T5BMH9_9HYME</name>
<dbReference type="GO" id="GO:0008121">
    <property type="term" value="F:quinol-cytochrome-c reductase activity"/>
    <property type="evidence" value="ECO:0007669"/>
    <property type="project" value="InterPro"/>
</dbReference>
<dbReference type="InterPro" id="IPR016174">
    <property type="entry name" value="Di-haem_cyt_TM"/>
</dbReference>
<organism evidence="22">
    <name type="scientific">Euaspis polynesia</name>
    <dbReference type="NCBI Taxonomy" id="1352276"/>
    <lineage>
        <taxon>Eukaryota</taxon>
        <taxon>Metazoa</taxon>
        <taxon>Ecdysozoa</taxon>
        <taxon>Arthropoda</taxon>
        <taxon>Hexapoda</taxon>
        <taxon>Insecta</taxon>
        <taxon>Pterygota</taxon>
        <taxon>Neoptera</taxon>
        <taxon>Endopterygota</taxon>
        <taxon>Hymenoptera</taxon>
        <taxon>Apocrita</taxon>
        <taxon>Aculeata</taxon>
        <taxon>Apoidea</taxon>
        <taxon>Anthophila</taxon>
        <taxon>Megachilidae</taxon>
        <taxon>Megachilinae</taxon>
        <taxon>Euaspis</taxon>
    </lineage>
</organism>
<evidence type="ECO:0000256" key="12">
    <source>
        <dbReference type="ARBA" id="ARBA00022989"/>
    </source>
</evidence>
<accession>A0A7T5BMH9</accession>